<proteinExistence type="predicted"/>
<feature type="transmembrane region" description="Helical" evidence="1">
    <location>
        <begin position="39"/>
        <end position="66"/>
    </location>
</feature>
<protein>
    <submittedName>
        <fullName evidence="2">Uncharacterized protein</fullName>
    </submittedName>
</protein>
<dbReference type="EMBL" id="NVUL01000016">
    <property type="protein sequence ID" value="PCI79574.1"/>
    <property type="molecule type" value="Genomic_DNA"/>
</dbReference>
<dbReference type="Proteomes" id="UP000218767">
    <property type="component" value="Unassembled WGS sequence"/>
</dbReference>
<feature type="transmembrane region" description="Helical" evidence="1">
    <location>
        <begin position="6"/>
        <end position="27"/>
    </location>
</feature>
<feature type="transmembrane region" description="Helical" evidence="1">
    <location>
        <begin position="138"/>
        <end position="159"/>
    </location>
</feature>
<evidence type="ECO:0000256" key="1">
    <source>
        <dbReference type="SAM" id="Phobius"/>
    </source>
</evidence>
<sequence>MDIFDFLLVGIEAGIALAGFAGIIATYQINDVTRIRRAPVAALTVIVQFSLLAALVCATSLCLSAFGVAGESLWAVNSMNGAIITIIGAYSIAKSMKGGFTRKSNWTVFVILQGIGALVALAMILNALNIVFHRQPGPFIAGIIYALGVASYMFSRLLLLPLWRIVKEHESEKAAGTSSA</sequence>
<reference evidence="3" key="1">
    <citation type="submission" date="2017-08" db="EMBL/GenBank/DDBJ databases">
        <title>A dynamic microbial community with high functional redundancy inhabits the cold, oxic subseafloor aquifer.</title>
        <authorList>
            <person name="Tully B.J."/>
            <person name="Wheat C.G."/>
            <person name="Glazer B.T."/>
            <person name="Huber J.A."/>
        </authorList>
    </citation>
    <scope>NUCLEOTIDE SEQUENCE [LARGE SCALE GENOMIC DNA]</scope>
</reference>
<comment type="caution">
    <text evidence="2">The sequence shown here is derived from an EMBL/GenBank/DDBJ whole genome shotgun (WGS) entry which is preliminary data.</text>
</comment>
<accession>A0A2A4XAM3</accession>
<gene>
    <name evidence="2" type="ORF">COB20_04645</name>
</gene>
<keyword evidence="1" id="KW-0812">Transmembrane</keyword>
<keyword evidence="1" id="KW-1133">Transmembrane helix</keyword>
<keyword evidence="1" id="KW-0472">Membrane</keyword>
<organism evidence="2 3">
    <name type="scientific">SAR86 cluster bacterium</name>
    <dbReference type="NCBI Taxonomy" id="2030880"/>
    <lineage>
        <taxon>Bacteria</taxon>
        <taxon>Pseudomonadati</taxon>
        <taxon>Pseudomonadota</taxon>
        <taxon>Gammaproteobacteria</taxon>
        <taxon>SAR86 cluster</taxon>
    </lineage>
</organism>
<name>A0A2A4XAM3_9GAMM</name>
<dbReference type="AlphaFoldDB" id="A0A2A4XAM3"/>
<feature type="transmembrane region" description="Helical" evidence="1">
    <location>
        <begin position="72"/>
        <end position="93"/>
    </location>
</feature>
<evidence type="ECO:0000313" key="2">
    <source>
        <dbReference type="EMBL" id="PCI79574.1"/>
    </source>
</evidence>
<feature type="transmembrane region" description="Helical" evidence="1">
    <location>
        <begin position="105"/>
        <end position="132"/>
    </location>
</feature>
<evidence type="ECO:0000313" key="3">
    <source>
        <dbReference type="Proteomes" id="UP000218767"/>
    </source>
</evidence>